<sequence length="813" mass="86691" precursor="true">MHSANACVPVCRAGRFWLLAALCLAGGAWPVGASAQQEPGIGYMFPSGGQAGQTIEVTLGGYDWTPDMQLIVQDPRVKLELTGVPGPVLVPEPPYWFGKKARRSPFLLPRETRAKLTIPADMPPGLVRWQVANANGASAVSHFAVGHLPELVEIADRTGPQQLTALPVVVSGQIKHIEEVDLYRFTAPRSGPLSATITARAVGSELNAVLEIYNAAGELVADAADTASSDTALTFTAKAGETYTARVYDLDFRGNRAFVYRLSLQAGPRVVAAVPAVGRAGQTQKITFLGYGVATGAAQLESVERQVAIPADASDAFLVTLTTPHGDAALFSLPLTEQTPVLESALPDRRLTAPLDLTGVLDQKYEADEYVFTGVKGDKFMALATAASVGARVDASLAIIDAEGNELVRTDDLTNSTDAQLEFTVPADGEYRLQVSDYAGRSGDAAAVYRLQFQIAEPGYSFETPEVLNLTLGGTASISLKVTRSAGFMDPIALTLVGLPKGVTVSEGLEIPAKKSALKFELTAADTLAAATSFFTIQAKSYPIEVKAPAKAKAPPVEPVEEPEPLIVEYASSPILLALVIPPPFQVDAEGKDDVTKWPRGTIFPAPVLIERNEGFLEPIILEMASKQGRHRQGISGPELQVEPGVERILYPVYLPEWLETTRTSRMIVNGVAQVKDPQGNVRYSLVKQKTRMGFLPTGALLKLSADATEIEGRPGDTLTVPFTINCSQRLSGQVQVELAPSEGGKPFSMTPMRVDVADARPLELTVAVDPATPPGEYFLKVRAQGDWDELPAISAAEVFVRIVSSAQASASE</sequence>
<name>A0A518E2T6_9BACT</name>
<dbReference type="Proteomes" id="UP000317648">
    <property type="component" value="Chromosome"/>
</dbReference>
<reference evidence="2 3" key="1">
    <citation type="submission" date="2019-02" db="EMBL/GenBank/DDBJ databases">
        <title>Deep-cultivation of Planctomycetes and their phenomic and genomic characterization uncovers novel biology.</title>
        <authorList>
            <person name="Wiegand S."/>
            <person name="Jogler M."/>
            <person name="Boedeker C."/>
            <person name="Pinto D."/>
            <person name="Vollmers J."/>
            <person name="Rivas-Marin E."/>
            <person name="Kohn T."/>
            <person name="Peeters S.H."/>
            <person name="Heuer A."/>
            <person name="Rast P."/>
            <person name="Oberbeckmann S."/>
            <person name="Bunk B."/>
            <person name="Jeske O."/>
            <person name="Meyerdierks A."/>
            <person name="Storesund J.E."/>
            <person name="Kallscheuer N."/>
            <person name="Luecker S."/>
            <person name="Lage O.M."/>
            <person name="Pohl T."/>
            <person name="Merkel B.J."/>
            <person name="Hornburger P."/>
            <person name="Mueller R.-W."/>
            <person name="Bruemmer F."/>
            <person name="Labrenz M."/>
            <person name="Spormann A.M."/>
            <person name="Op den Camp H."/>
            <person name="Overmann J."/>
            <person name="Amann R."/>
            <person name="Jetten M.S.M."/>
            <person name="Mascher T."/>
            <person name="Medema M.H."/>
            <person name="Devos D.P."/>
            <person name="Kaster A.-K."/>
            <person name="Ovreas L."/>
            <person name="Rohde M."/>
            <person name="Galperin M.Y."/>
            <person name="Jogler C."/>
        </authorList>
    </citation>
    <scope>NUCLEOTIDE SEQUENCE [LARGE SCALE GENOMIC DNA]</scope>
    <source>
        <strain evidence="2 3">Pla85_3_4</strain>
    </source>
</reference>
<dbReference type="EMBL" id="CP036433">
    <property type="protein sequence ID" value="QDU98382.1"/>
    <property type="molecule type" value="Genomic_DNA"/>
</dbReference>
<dbReference type="Gene3D" id="2.60.120.380">
    <property type="match status" value="2"/>
</dbReference>
<feature type="signal peptide" evidence="1">
    <location>
        <begin position="1"/>
        <end position="33"/>
    </location>
</feature>
<keyword evidence="1" id="KW-0732">Signal</keyword>
<feature type="chain" id="PRO_5022052178" description="Subtilase-type serine protease" evidence="1">
    <location>
        <begin position="34"/>
        <end position="813"/>
    </location>
</feature>
<dbReference type="RefSeq" id="WP_145057589.1">
    <property type="nucleotide sequence ID" value="NZ_CP036433.1"/>
</dbReference>
<evidence type="ECO:0008006" key="4">
    <source>
        <dbReference type="Google" id="ProtNLM"/>
    </source>
</evidence>
<keyword evidence="3" id="KW-1185">Reference proteome</keyword>
<proteinExistence type="predicted"/>
<dbReference type="KEGG" id="lcre:Pla8534_62500"/>
<gene>
    <name evidence="2" type="ORF">Pla8534_62500</name>
</gene>
<protein>
    <recommendedName>
        <fullName evidence="4">Subtilase-type serine protease</fullName>
    </recommendedName>
</protein>
<dbReference type="OrthoDB" id="174027at2"/>
<dbReference type="AlphaFoldDB" id="A0A518E2T6"/>
<evidence type="ECO:0000313" key="2">
    <source>
        <dbReference type="EMBL" id="QDU98382.1"/>
    </source>
</evidence>
<organism evidence="2 3">
    <name type="scientific">Lignipirellula cremea</name>
    <dbReference type="NCBI Taxonomy" id="2528010"/>
    <lineage>
        <taxon>Bacteria</taxon>
        <taxon>Pseudomonadati</taxon>
        <taxon>Planctomycetota</taxon>
        <taxon>Planctomycetia</taxon>
        <taxon>Pirellulales</taxon>
        <taxon>Pirellulaceae</taxon>
        <taxon>Lignipirellula</taxon>
    </lineage>
</organism>
<evidence type="ECO:0000256" key="1">
    <source>
        <dbReference type="SAM" id="SignalP"/>
    </source>
</evidence>
<accession>A0A518E2T6</accession>
<evidence type="ECO:0000313" key="3">
    <source>
        <dbReference type="Proteomes" id="UP000317648"/>
    </source>
</evidence>